<dbReference type="Pfam" id="PF07715">
    <property type="entry name" value="Plug"/>
    <property type="match status" value="1"/>
</dbReference>
<evidence type="ECO:0000256" key="1">
    <source>
        <dbReference type="ARBA" id="ARBA00004571"/>
    </source>
</evidence>
<dbReference type="GO" id="GO:0015344">
    <property type="term" value="F:siderophore uptake transmembrane transporter activity"/>
    <property type="evidence" value="ECO:0007669"/>
    <property type="project" value="TreeGrafter"/>
</dbReference>
<dbReference type="InterPro" id="IPR036942">
    <property type="entry name" value="Beta-barrel_TonB_sf"/>
</dbReference>
<evidence type="ECO:0000256" key="6">
    <source>
        <dbReference type="ARBA" id="ARBA00023136"/>
    </source>
</evidence>
<dbReference type="PATRIC" id="fig|1167006.5.peg.827"/>
<organism evidence="13 14">
    <name type="scientific">Desulfocapsa sulfexigens (strain DSM 10523 / SB164P1)</name>
    <dbReference type="NCBI Taxonomy" id="1167006"/>
    <lineage>
        <taxon>Bacteria</taxon>
        <taxon>Pseudomonadati</taxon>
        <taxon>Thermodesulfobacteriota</taxon>
        <taxon>Desulfobulbia</taxon>
        <taxon>Desulfobulbales</taxon>
        <taxon>Desulfocapsaceae</taxon>
        <taxon>Desulfocapsa</taxon>
    </lineage>
</organism>
<dbReference type="InterPro" id="IPR039426">
    <property type="entry name" value="TonB-dep_rcpt-like"/>
</dbReference>
<gene>
    <name evidence="13" type="ordered locus">UWK_00731</name>
</gene>
<dbReference type="eggNOG" id="COG4771">
    <property type="taxonomic scope" value="Bacteria"/>
</dbReference>
<evidence type="ECO:0000313" key="13">
    <source>
        <dbReference type="EMBL" id="AGF77309.1"/>
    </source>
</evidence>
<keyword evidence="14" id="KW-1185">Reference proteome</keyword>
<evidence type="ECO:0000256" key="9">
    <source>
        <dbReference type="RuleBase" id="RU003357"/>
    </source>
</evidence>
<feature type="signal peptide" evidence="10">
    <location>
        <begin position="1"/>
        <end position="28"/>
    </location>
</feature>
<feature type="domain" description="TonB-dependent receptor-like beta-barrel" evidence="11">
    <location>
        <begin position="195"/>
        <end position="638"/>
    </location>
</feature>
<dbReference type="PANTHER" id="PTHR30069">
    <property type="entry name" value="TONB-DEPENDENT OUTER MEMBRANE RECEPTOR"/>
    <property type="match status" value="1"/>
</dbReference>
<keyword evidence="3 8" id="KW-1134">Transmembrane beta strand</keyword>
<keyword evidence="7 8" id="KW-0998">Cell outer membrane</keyword>
<evidence type="ECO:0000256" key="2">
    <source>
        <dbReference type="ARBA" id="ARBA00022448"/>
    </source>
</evidence>
<dbReference type="KEGG" id="dsf:UWK_00731"/>
<evidence type="ECO:0000256" key="4">
    <source>
        <dbReference type="ARBA" id="ARBA00022692"/>
    </source>
</evidence>
<dbReference type="InterPro" id="IPR012910">
    <property type="entry name" value="Plug_dom"/>
</dbReference>
<evidence type="ECO:0000256" key="5">
    <source>
        <dbReference type="ARBA" id="ARBA00023077"/>
    </source>
</evidence>
<dbReference type="AlphaFoldDB" id="M1NBX9"/>
<evidence type="ECO:0000256" key="10">
    <source>
        <dbReference type="SAM" id="SignalP"/>
    </source>
</evidence>
<comment type="subcellular location">
    <subcellularLocation>
        <location evidence="1 8">Cell outer membrane</location>
        <topology evidence="1 8">Multi-pass membrane protein</topology>
    </subcellularLocation>
</comment>
<dbReference type="Proteomes" id="UP000011721">
    <property type="component" value="Chromosome"/>
</dbReference>
<dbReference type="Gene3D" id="2.40.170.20">
    <property type="entry name" value="TonB-dependent receptor, beta-barrel domain"/>
    <property type="match status" value="1"/>
</dbReference>
<keyword evidence="6 8" id="KW-0472">Membrane</keyword>
<keyword evidence="10" id="KW-0732">Signal</keyword>
<dbReference type="HOGENOM" id="CLU_008287_16_0_7"/>
<comment type="similarity">
    <text evidence="8 9">Belongs to the TonB-dependent receptor family.</text>
</comment>
<dbReference type="OrthoDB" id="9800913at2"/>
<sequence>MSHIIRKLKTGMMLSCILLISTPAALWAAEEEMLDLDLSELMEIQITSAGRKAQNLGDVAAAVYVIDQAAIHNSGATSIPEALRMAPGLQVSRMTATKWAITSRGFNGVFSNKLLVQIDGRSVYTPSYSGVYWDVQNVVLEDVERIEVIRGPGATLWGANAVNGIINIITKQSSDTQGGLVSVAAGNHETGIVSLRYGTQVNNDTYGRFYLHRHDRDSYQLLADETDAHDDSQLSSAGVRLDGDIGLQNNWTLQGDLYQGDDSQLVFPIWAEGTPLPLTVDDQIKSDGYNLLGRWQHKLSETNSWTFQAYFDVTERDETYLGQKHHTVDFDFQHHFKWTKNDIVWGLGYRNISDEFSNSYTVGIEPAEQTSELFSGFIQDEIGLFEDGIKLTLGTKVEHNVYTGVEIQPSIRLLWKVNPGNNIWTAVSRAVRTPSRVEDGGRIVSGPLPTPPFSMVSVYGNPELEAEEVIAYEGGYRYSPCSDFSVDMALFYNDYKNLTDYLPENPVSVLFVNGLEGQSYGLEISSRWKPLSWLATELSYSYINLQMTSSVAMNYGGSISELVAEGSSPEHQISLHSSMELSETLRFNFWARYVDQLAAAGLATYSTGIVVDDYVALDLNFIWTPVEQLELMLVGQNLLESDHLEFVHDYFIPATEIGQSVYAKLTWKF</sequence>
<dbReference type="EMBL" id="CP003985">
    <property type="protein sequence ID" value="AGF77309.1"/>
    <property type="molecule type" value="Genomic_DNA"/>
</dbReference>
<dbReference type="Gene3D" id="2.170.130.10">
    <property type="entry name" value="TonB-dependent receptor, plug domain"/>
    <property type="match status" value="1"/>
</dbReference>
<evidence type="ECO:0000259" key="12">
    <source>
        <dbReference type="Pfam" id="PF07715"/>
    </source>
</evidence>
<dbReference type="InterPro" id="IPR000531">
    <property type="entry name" value="Beta-barrel_TonB"/>
</dbReference>
<proteinExistence type="inferred from homology"/>
<dbReference type="RefSeq" id="WP_015403005.1">
    <property type="nucleotide sequence ID" value="NC_020304.1"/>
</dbReference>
<dbReference type="Pfam" id="PF00593">
    <property type="entry name" value="TonB_dep_Rec_b-barrel"/>
    <property type="match status" value="1"/>
</dbReference>
<keyword evidence="5 9" id="KW-0798">TonB box</keyword>
<dbReference type="InterPro" id="IPR037066">
    <property type="entry name" value="Plug_dom_sf"/>
</dbReference>
<dbReference type="PROSITE" id="PS52016">
    <property type="entry name" value="TONB_DEPENDENT_REC_3"/>
    <property type="match status" value="1"/>
</dbReference>
<keyword evidence="13" id="KW-0675">Receptor</keyword>
<evidence type="ECO:0000256" key="7">
    <source>
        <dbReference type="ARBA" id="ARBA00023237"/>
    </source>
</evidence>
<evidence type="ECO:0000313" key="14">
    <source>
        <dbReference type="Proteomes" id="UP000011721"/>
    </source>
</evidence>
<dbReference type="SUPFAM" id="SSF56935">
    <property type="entry name" value="Porins"/>
    <property type="match status" value="1"/>
</dbReference>
<dbReference type="STRING" id="1167006.UWK_00731"/>
<name>M1NBX9_DESSD</name>
<feature type="chain" id="PRO_5004016467" evidence="10">
    <location>
        <begin position="29"/>
        <end position="669"/>
    </location>
</feature>
<reference evidence="14" key="1">
    <citation type="journal article" date="2013" name="Stand. Genomic Sci.">
        <title>Complete genome sequence of Desulfocapsa sulfexigens, a marine deltaproteobacterium specialized in disproportionating inorganic sulfur compounds.</title>
        <authorList>
            <person name="Finster K.W."/>
            <person name="Kjeldsen K.U."/>
            <person name="Kube M."/>
            <person name="Reinhardt R."/>
            <person name="Mussmann M."/>
            <person name="Amann R."/>
            <person name="Schreiber L."/>
        </authorList>
    </citation>
    <scope>NUCLEOTIDE SEQUENCE [LARGE SCALE GENOMIC DNA]</scope>
    <source>
        <strain evidence="14">DSM 10523 / SB164P1</strain>
    </source>
</reference>
<protein>
    <submittedName>
        <fullName evidence="13">Outer membrane receptor for ferrienterochelin and colicins</fullName>
    </submittedName>
</protein>
<evidence type="ECO:0000256" key="3">
    <source>
        <dbReference type="ARBA" id="ARBA00022452"/>
    </source>
</evidence>
<keyword evidence="4 8" id="KW-0812">Transmembrane</keyword>
<dbReference type="PANTHER" id="PTHR30069:SF27">
    <property type="entry name" value="BLL4766 PROTEIN"/>
    <property type="match status" value="1"/>
</dbReference>
<dbReference type="GO" id="GO:0044718">
    <property type="term" value="P:siderophore transmembrane transport"/>
    <property type="evidence" value="ECO:0007669"/>
    <property type="project" value="TreeGrafter"/>
</dbReference>
<dbReference type="GO" id="GO:0009279">
    <property type="term" value="C:cell outer membrane"/>
    <property type="evidence" value="ECO:0007669"/>
    <property type="project" value="UniProtKB-SubCell"/>
</dbReference>
<evidence type="ECO:0000259" key="11">
    <source>
        <dbReference type="Pfam" id="PF00593"/>
    </source>
</evidence>
<keyword evidence="2 8" id="KW-0813">Transport</keyword>
<evidence type="ECO:0000256" key="8">
    <source>
        <dbReference type="PROSITE-ProRule" id="PRU01360"/>
    </source>
</evidence>
<feature type="domain" description="TonB-dependent receptor plug" evidence="12">
    <location>
        <begin position="58"/>
        <end position="165"/>
    </location>
</feature>
<accession>M1NBX9</accession>